<sequence length="173" mass="19561">MLNVSPYTISRMLKYYKETGWYERVKNPGRPKKLNARDKREILHEISKDPMQPMSYIRKAIANLISANTLRYFLRSNGIYSFLHKNNTGLHTTFISPTMKCEGGSFMVGGCFFSKGVGALKIINGQANGKKHVEVLEKAYLPSLSAFQQQTGWDDLVLQEDNAKAHTSNVVVN</sequence>
<dbReference type="STRING" id="763407.A0A162WBU8"/>
<dbReference type="InterPro" id="IPR036397">
    <property type="entry name" value="RNaseH_sf"/>
</dbReference>
<name>A0A162WBU8_PHYB8</name>
<dbReference type="OrthoDB" id="2201802at2759"/>
<protein>
    <submittedName>
        <fullName evidence="1">Homeodomain-like DNA binding domain-containing transcription factor</fullName>
    </submittedName>
</protein>
<dbReference type="GeneID" id="29003309"/>
<dbReference type="Gene3D" id="3.30.420.10">
    <property type="entry name" value="Ribonuclease H-like superfamily/Ribonuclease H"/>
    <property type="match status" value="1"/>
</dbReference>
<dbReference type="InParanoid" id="A0A162WBU8"/>
<reference evidence="2" key="1">
    <citation type="submission" date="2015-06" db="EMBL/GenBank/DDBJ databases">
        <title>Expansion of signal transduction pathways in fungi by whole-genome duplication.</title>
        <authorList>
            <consortium name="DOE Joint Genome Institute"/>
            <person name="Corrochano L.M."/>
            <person name="Kuo A."/>
            <person name="Marcet-Houben M."/>
            <person name="Polaino S."/>
            <person name="Salamov A."/>
            <person name="Villalobos J.M."/>
            <person name="Alvarez M.I."/>
            <person name="Avalos J."/>
            <person name="Benito E.P."/>
            <person name="Benoit I."/>
            <person name="Burger G."/>
            <person name="Camino L.P."/>
            <person name="Canovas D."/>
            <person name="Cerda-Olmedo E."/>
            <person name="Cheng J.-F."/>
            <person name="Dominguez A."/>
            <person name="Elias M."/>
            <person name="Eslava A.P."/>
            <person name="Glaser F."/>
            <person name="Grimwood J."/>
            <person name="Gutierrez G."/>
            <person name="Heitman J."/>
            <person name="Henrissat B."/>
            <person name="Iturriaga E.A."/>
            <person name="Lang B.F."/>
            <person name="Lavin J.L."/>
            <person name="Lee S."/>
            <person name="Li W."/>
            <person name="Lindquist E."/>
            <person name="Lopez-Garcia S."/>
            <person name="Luque E.M."/>
            <person name="Marcos A.T."/>
            <person name="Martin J."/>
            <person name="McCluskey K."/>
            <person name="Medina H.R."/>
            <person name="Miralles-Duran A."/>
            <person name="Miyazaki A."/>
            <person name="Munoz-Torres E."/>
            <person name="Oguiza J.A."/>
            <person name="Ohm R."/>
            <person name="Olmedo M."/>
            <person name="Orejas M."/>
            <person name="Ortiz-Castellanos L."/>
            <person name="Pisabarro A.G."/>
            <person name="Rodriguez-Romero J."/>
            <person name="Ruiz-Herrera J."/>
            <person name="Ruiz-Vazquez R."/>
            <person name="Sanz C."/>
            <person name="Schackwitz W."/>
            <person name="Schmutz J."/>
            <person name="Shahriari M."/>
            <person name="Shelest E."/>
            <person name="Silva-Franco F."/>
            <person name="Soanes D."/>
            <person name="Syed K."/>
            <person name="Tagua V.G."/>
            <person name="Talbot N.J."/>
            <person name="Thon M."/>
            <person name="De vries R.P."/>
            <person name="Wiebenga A."/>
            <person name="Yadav J.S."/>
            <person name="Braun E.L."/>
            <person name="Baker S."/>
            <person name="Garre V."/>
            <person name="Horwitz B."/>
            <person name="Torres-Martinez S."/>
            <person name="Idnurm A."/>
            <person name="Herrera-Estrella A."/>
            <person name="Gabaldon T."/>
            <person name="Grigoriev I.V."/>
        </authorList>
    </citation>
    <scope>NUCLEOTIDE SEQUENCE [LARGE SCALE GENOMIC DNA]</scope>
    <source>
        <strain evidence="2">NRRL 1555(-)</strain>
    </source>
</reference>
<dbReference type="SUPFAM" id="SSF46689">
    <property type="entry name" value="Homeodomain-like"/>
    <property type="match status" value="1"/>
</dbReference>
<accession>A0A162WBU8</accession>
<organism evidence="1 2">
    <name type="scientific">Phycomyces blakesleeanus (strain ATCC 8743b / DSM 1359 / FGSC 10004 / NBRC 33097 / NRRL 1555)</name>
    <dbReference type="NCBI Taxonomy" id="763407"/>
    <lineage>
        <taxon>Eukaryota</taxon>
        <taxon>Fungi</taxon>
        <taxon>Fungi incertae sedis</taxon>
        <taxon>Mucoromycota</taxon>
        <taxon>Mucoromycotina</taxon>
        <taxon>Mucoromycetes</taxon>
        <taxon>Mucorales</taxon>
        <taxon>Phycomycetaceae</taxon>
        <taxon>Phycomyces</taxon>
    </lineage>
</organism>
<dbReference type="GO" id="GO:0003677">
    <property type="term" value="F:DNA binding"/>
    <property type="evidence" value="ECO:0007669"/>
    <property type="project" value="UniProtKB-KW"/>
</dbReference>
<evidence type="ECO:0000313" key="1">
    <source>
        <dbReference type="EMBL" id="OAD66165.1"/>
    </source>
</evidence>
<proteinExistence type="predicted"/>
<keyword evidence="1" id="KW-0238">DNA-binding</keyword>
<dbReference type="AlphaFoldDB" id="A0A162WBU8"/>
<keyword evidence="1" id="KW-0371">Homeobox</keyword>
<dbReference type="RefSeq" id="XP_018284205.1">
    <property type="nucleotide sequence ID" value="XM_018442403.1"/>
</dbReference>
<dbReference type="InterPro" id="IPR009057">
    <property type="entry name" value="Homeodomain-like_sf"/>
</dbReference>
<evidence type="ECO:0000313" key="2">
    <source>
        <dbReference type="Proteomes" id="UP000077315"/>
    </source>
</evidence>
<gene>
    <name evidence="1" type="ORF">PHYBLDRAFT_71061</name>
</gene>
<keyword evidence="2" id="KW-1185">Reference proteome</keyword>
<dbReference type="Proteomes" id="UP000077315">
    <property type="component" value="Unassembled WGS sequence"/>
</dbReference>
<dbReference type="VEuPathDB" id="FungiDB:PHYBLDRAFT_71061"/>
<dbReference type="EMBL" id="KV441005">
    <property type="protein sequence ID" value="OAD66165.1"/>
    <property type="molecule type" value="Genomic_DNA"/>
</dbReference>